<evidence type="ECO:0000313" key="1">
    <source>
        <dbReference type="EMBL" id="EYE89935.1"/>
    </source>
</evidence>
<dbReference type="HOGENOM" id="CLU_018876_0_0_1"/>
<dbReference type="RefSeq" id="XP_040633625.1">
    <property type="nucleotide sequence ID" value="XM_040783318.1"/>
</dbReference>
<protein>
    <submittedName>
        <fullName evidence="1">Uncharacterized protein</fullName>
    </submittedName>
</protein>
<dbReference type="InterPro" id="IPR027417">
    <property type="entry name" value="P-loop_NTPase"/>
</dbReference>
<evidence type="ECO:0000313" key="2">
    <source>
        <dbReference type="Proteomes" id="UP000019804"/>
    </source>
</evidence>
<name>A0A017S190_ASPRC</name>
<dbReference type="OrthoDB" id="2364732at2759"/>
<dbReference type="Proteomes" id="UP000019804">
    <property type="component" value="Unassembled WGS sequence"/>
</dbReference>
<dbReference type="STRING" id="1388766.A0A017S190"/>
<dbReference type="SUPFAM" id="SSF52540">
    <property type="entry name" value="P-loop containing nucleoside triphosphate hydrolases"/>
    <property type="match status" value="1"/>
</dbReference>
<dbReference type="GeneID" id="63698442"/>
<proteinExistence type="predicted"/>
<gene>
    <name evidence="1" type="ORF">EURHEDRAFT_417955</name>
</gene>
<reference evidence="2" key="1">
    <citation type="journal article" date="2014" name="Nat. Commun.">
        <title>Genomic adaptations of the halophilic Dead Sea filamentous fungus Eurotium rubrum.</title>
        <authorList>
            <person name="Kis-Papo T."/>
            <person name="Weig A.R."/>
            <person name="Riley R."/>
            <person name="Persoh D."/>
            <person name="Salamov A."/>
            <person name="Sun H."/>
            <person name="Lipzen A."/>
            <person name="Wasser S.P."/>
            <person name="Rambold G."/>
            <person name="Grigoriev I.V."/>
            <person name="Nevo E."/>
        </authorList>
    </citation>
    <scope>NUCLEOTIDE SEQUENCE [LARGE SCALE GENOMIC DNA]</scope>
    <source>
        <strain evidence="2">CBS 135680</strain>
    </source>
</reference>
<organism evidence="1 2">
    <name type="scientific">Aspergillus ruber (strain CBS 135680)</name>
    <dbReference type="NCBI Taxonomy" id="1388766"/>
    <lineage>
        <taxon>Eukaryota</taxon>
        <taxon>Fungi</taxon>
        <taxon>Dikarya</taxon>
        <taxon>Ascomycota</taxon>
        <taxon>Pezizomycotina</taxon>
        <taxon>Eurotiomycetes</taxon>
        <taxon>Eurotiomycetidae</taxon>
        <taxon>Eurotiales</taxon>
        <taxon>Aspergillaceae</taxon>
        <taxon>Aspergillus</taxon>
        <taxon>Aspergillus subgen. Aspergillus</taxon>
    </lineage>
</organism>
<dbReference type="AlphaFoldDB" id="A0A017S190"/>
<sequence>MAAWLRWLLGASKTAKEDDQRNVITMFGPCRVTIQEGRFHCFCKAGVHLHPSTSIDLSELCSTCDHPLVEHEDVSDHLFDLAHKLSTLEPKSTGSSSSVPAIQLADTGLSNTISPRTRSIKTLARLIDEHAVIHVRGTPASGKSTMAKLLFRHYSRHCLTQRQPKIVFAADWKDWVENNMDTVGFLVRQCHQLGHKIQRAEFLNEANDDLIFILDEAQVTYSDSFFWYSVIKERLAATKGPRFCLFTSYGSPSTGSPDYPKTTTPPILKREQRISLIAPHDHVGHDLCLFYKQEEFKDAVKKWADTTDHTIGEDVASYIFEQTNGHPGLVGAMLRYVALFYRDHLKRSGVSHITYQHVGDALENNRELFKFLNYDVAGRSLPSKARLQGIDPLIVGVLLRILTHGSLEFNRNDDALEKCFRLGFIHVDEPEEGYMICVLPSFLHARFVEYTYGLSMMKPFPVTSYPNIEALALKVLQRFSRTMLCMAERGQRYGPSGKPRPVEAAYQDEFYRCFAEEVGPGVGIVSERSCVGQGRIDFHIITPGWGFELLRDGDRLLEHCKRFEPQGTYHQSILQGLLTDWLILDCRRSMPRKLYSVPKLWRIIFSQDYSRVRILNGDNEEIHPEFFLTNH</sequence>
<dbReference type="EMBL" id="KK088492">
    <property type="protein sequence ID" value="EYE89935.1"/>
    <property type="molecule type" value="Genomic_DNA"/>
</dbReference>
<accession>A0A017S190</accession>
<keyword evidence="2" id="KW-1185">Reference proteome</keyword>